<name>A0A4U6XMA8_9PEZI</name>
<evidence type="ECO:0000313" key="2">
    <source>
        <dbReference type="Proteomes" id="UP000310108"/>
    </source>
</evidence>
<organism evidence="1 2">
    <name type="scientific">Colletotrichum tanaceti</name>
    <dbReference type="NCBI Taxonomy" id="1306861"/>
    <lineage>
        <taxon>Eukaryota</taxon>
        <taxon>Fungi</taxon>
        <taxon>Dikarya</taxon>
        <taxon>Ascomycota</taxon>
        <taxon>Pezizomycotina</taxon>
        <taxon>Sordariomycetes</taxon>
        <taxon>Hypocreomycetidae</taxon>
        <taxon>Glomerellales</taxon>
        <taxon>Glomerellaceae</taxon>
        <taxon>Colletotrichum</taxon>
        <taxon>Colletotrichum destructivum species complex</taxon>
    </lineage>
</organism>
<dbReference type="Gene3D" id="1.25.40.10">
    <property type="entry name" value="Tetratricopeptide repeat domain"/>
    <property type="match status" value="1"/>
</dbReference>
<dbReference type="InterPro" id="IPR011990">
    <property type="entry name" value="TPR-like_helical_dom_sf"/>
</dbReference>
<dbReference type="Proteomes" id="UP000310108">
    <property type="component" value="Unassembled WGS sequence"/>
</dbReference>
<gene>
    <name evidence="1" type="ORF">CTA1_6380</name>
</gene>
<dbReference type="EMBL" id="PJEX01000057">
    <property type="protein sequence ID" value="TKW56811.1"/>
    <property type="molecule type" value="Genomic_DNA"/>
</dbReference>
<keyword evidence="2" id="KW-1185">Reference proteome</keyword>
<evidence type="ECO:0000313" key="1">
    <source>
        <dbReference type="EMBL" id="TKW56811.1"/>
    </source>
</evidence>
<comment type="caution">
    <text evidence="1">The sequence shown here is derived from an EMBL/GenBank/DDBJ whole genome shotgun (WGS) entry which is preliminary data.</text>
</comment>
<protein>
    <submittedName>
        <fullName evidence="1">Uncharacterized protein</fullName>
    </submittedName>
</protein>
<sequence>MHPVTLNGVTVSAIIQRDQAKYKESEQGIRQAVDGCEDSRSKEHPCTLANVGNLANMLDS</sequence>
<reference evidence="1 2" key="1">
    <citation type="journal article" date="2019" name="PLoS ONE">
        <title>Comparative genome analysis indicates high evolutionary potential of pathogenicity genes in Colletotrichum tanaceti.</title>
        <authorList>
            <person name="Lelwala R.V."/>
            <person name="Korhonen P.K."/>
            <person name="Young N.D."/>
            <person name="Scott J.B."/>
            <person name="Ades P.A."/>
            <person name="Gasser R.B."/>
            <person name="Taylor P.W.J."/>
        </authorList>
    </citation>
    <scope>NUCLEOTIDE SEQUENCE [LARGE SCALE GENOMIC DNA]</scope>
    <source>
        <strain evidence="1">BRIP57314</strain>
    </source>
</reference>
<proteinExistence type="predicted"/>
<dbReference type="AlphaFoldDB" id="A0A4U6XMA8"/>
<accession>A0A4U6XMA8</accession>